<evidence type="ECO:0000313" key="3">
    <source>
        <dbReference type="EMBL" id="OOK77250.1"/>
    </source>
</evidence>
<dbReference type="EMBL" id="AP023343">
    <property type="protein sequence ID" value="BCI88530.1"/>
    <property type="molecule type" value="Genomic_DNA"/>
</dbReference>
<keyword evidence="5" id="KW-1185">Reference proteome</keyword>
<dbReference type="EMBL" id="MVBN01000003">
    <property type="protein sequence ID" value="OOK77250.1"/>
    <property type="molecule type" value="Genomic_DNA"/>
</dbReference>
<organism evidence="3 4">
    <name type="scientific">Mycobacterium kansasii</name>
    <dbReference type="NCBI Taxonomy" id="1768"/>
    <lineage>
        <taxon>Bacteria</taxon>
        <taxon>Bacillati</taxon>
        <taxon>Actinomycetota</taxon>
        <taxon>Actinomycetes</taxon>
        <taxon>Mycobacteriales</taxon>
        <taxon>Mycobacteriaceae</taxon>
        <taxon>Mycobacterium</taxon>
    </lineage>
</organism>
<feature type="transmembrane region" description="Helical" evidence="1">
    <location>
        <begin position="12"/>
        <end position="30"/>
    </location>
</feature>
<dbReference type="AlphaFoldDB" id="A0A1V3XDT8"/>
<keyword evidence="1" id="KW-0472">Membrane</keyword>
<dbReference type="STRING" id="1768.B1T50_28795"/>
<keyword evidence="1" id="KW-0812">Transmembrane</keyword>
<accession>A0A1V3XDT8</accession>
<reference evidence="2 5" key="2">
    <citation type="submission" date="2020-07" db="EMBL/GenBank/DDBJ databases">
        <title>Mycobacterium kansasii (former subtype) with zoonotic potential isolated from diseased indoor pet cat, Japan.</title>
        <authorList>
            <person name="Fukano H."/>
            <person name="Terazono T."/>
            <person name="Hoshino Y."/>
        </authorList>
    </citation>
    <scope>NUCLEOTIDE SEQUENCE [LARGE SCALE GENOMIC DNA]</scope>
    <source>
        <strain evidence="2 5">Kuro-I</strain>
    </source>
</reference>
<sequence length="112" mass="12451">MVASGQITGGNWPATLVGLVLLTTFVATMIRPIKCKYRRHRDETLRHDTVGLSGLLVSDRDTSLWRCRGLTAEALIVRQRLSGDIDAEAYRARMNDLARKAARERGRSAALD</sequence>
<evidence type="ECO:0000256" key="1">
    <source>
        <dbReference type="SAM" id="Phobius"/>
    </source>
</evidence>
<keyword evidence="1" id="KW-1133">Transmembrane helix</keyword>
<dbReference type="RefSeq" id="WP_036394134.1">
    <property type="nucleotide sequence ID" value="NZ_BLYZ01000001.1"/>
</dbReference>
<dbReference type="GeneID" id="29701480"/>
<gene>
    <name evidence="3" type="ORF">BZL29_3544</name>
    <name evidence="2" type="ORF">NIIDMKKI_37360</name>
</gene>
<evidence type="ECO:0000313" key="2">
    <source>
        <dbReference type="EMBL" id="BCI88530.1"/>
    </source>
</evidence>
<dbReference type="Proteomes" id="UP000188532">
    <property type="component" value="Unassembled WGS sequence"/>
</dbReference>
<evidence type="ECO:0000313" key="4">
    <source>
        <dbReference type="Proteomes" id="UP000188532"/>
    </source>
</evidence>
<reference evidence="3 4" key="1">
    <citation type="submission" date="2017-02" db="EMBL/GenBank/DDBJ databases">
        <title>Complete genome sequences of Mycobacterium kansasii strains isolated from rhesus macaques.</title>
        <authorList>
            <person name="Panda A."/>
            <person name="Nagaraj S."/>
            <person name="Zhao X."/>
            <person name="Tettelin H."/>
            <person name="Detolla L.J."/>
        </authorList>
    </citation>
    <scope>NUCLEOTIDE SEQUENCE [LARGE SCALE GENOMIC DNA]</scope>
    <source>
        <strain evidence="3 4">11-3469</strain>
    </source>
</reference>
<protein>
    <submittedName>
        <fullName evidence="3">Uncharacterized protein</fullName>
    </submittedName>
</protein>
<dbReference type="Proteomes" id="UP000516380">
    <property type="component" value="Chromosome"/>
</dbReference>
<evidence type="ECO:0000313" key="5">
    <source>
        <dbReference type="Proteomes" id="UP000516380"/>
    </source>
</evidence>
<name>A0A1V3XDT8_MYCKA</name>
<proteinExistence type="predicted"/>